<dbReference type="VEuPathDB" id="FungiDB:C5L36_0A11710"/>
<dbReference type="Pfam" id="PF07247">
    <property type="entry name" value="AATase"/>
    <property type="match status" value="1"/>
</dbReference>
<dbReference type="InterPro" id="IPR010828">
    <property type="entry name" value="Atf2/Sli1-like"/>
</dbReference>
<dbReference type="PANTHER" id="PTHR28037">
    <property type="entry name" value="ALCOHOL O-ACETYLTRANSFERASE 1-RELATED"/>
    <property type="match status" value="1"/>
</dbReference>
<dbReference type="EMBL" id="NHMM01000009">
    <property type="protein sequence ID" value="OUT20086.1"/>
    <property type="molecule type" value="Genomic_DNA"/>
</dbReference>
<accession>A0A1Z8JHL6</accession>
<organism evidence="1 2">
    <name type="scientific">Pichia kudriavzevii</name>
    <name type="common">Yeast</name>
    <name type="synonym">Issatchenkia orientalis</name>
    <dbReference type="NCBI Taxonomy" id="4909"/>
    <lineage>
        <taxon>Eukaryota</taxon>
        <taxon>Fungi</taxon>
        <taxon>Dikarya</taxon>
        <taxon>Ascomycota</taxon>
        <taxon>Saccharomycotina</taxon>
        <taxon>Pichiomycetes</taxon>
        <taxon>Pichiales</taxon>
        <taxon>Pichiaceae</taxon>
        <taxon>Pichia</taxon>
    </lineage>
</organism>
<dbReference type="InterPro" id="IPR052058">
    <property type="entry name" value="Alcohol_O-acetyltransferase"/>
</dbReference>
<evidence type="ECO:0000313" key="1">
    <source>
        <dbReference type="EMBL" id="OUT20086.1"/>
    </source>
</evidence>
<name>A0A1Z8JHL6_PICKU</name>
<comment type="caution">
    <text evidence="1">The sequence shown here is derived from an EMBL/GenBank/DDBJ whole genome shotgun (WGS) entry which is preliminary data.</text>
</comment>
<dbReference type="AlphaFoldDB" id="A0A1Z8JHL6"/>
<dbReference type="PANTHER" id="PTHR28037:SF1">
    <property type="entry name" value="ALCOHOL O-ACETYLTRANSFERASE 1-RELATED"/>
    <property type="match status" value="1"/>
</dbReference>
<proteinExistence type="predicted"/>
<reference evidence="1 2" key="1">
    <citation type="submission" date="2017-05" db="EMBL/GenBank/DDBJ databases">
        <title>The Genome Sequence of Candida krusei Ckrusei653.</title>
        <authorList>
            <person name="Cuomo C."/>
            <person name="Forche A."/>
            <person name="Young S."/>
            <person name="Abouelleil A."/>
            <person name="Cao P."/>
            <person name="Chapman S."/>
            <person name="Cusick C."/>
            <person name="Shea T."/>
            <person name="Nusbaum C."/>
            <person name="Birren B."/>
        </authorList>
    </citation>
    <scope>NUCLEOTIDE SEQUENCE [LARGE SCALE GENOMIC DNA]</scope>
    <source>
        <strain evidence="1 2">Ckrusei653</strain>
    </source>
</reference>
<gene>
    <name evidence="1" type="ORF">CAS74_004824</name>
</gene>
<evidence type="ECO:0008006" key="3">
    <source>
        <dbReference type="Google" id="ProtNLM"/>
    </source>
</evidence>
<protein>
    <recommendedName>
        <fullName evidence="3">N-acetyltransferase SLI1</fullName>
    </recommendedName>
</protein>
<sequence>MLYKNASNNDESLGYHISLISKVKYGDVVEFITDEALEGNVTGILDKYHSVHFNFDDCTPLWKLKIINGKYALFFCDHAFFDGTSGKNFHIEFSNALAEQKTTEKKYQIFPPPKDIIDYNGSIITQLKSILEAVAPKPITNWLKYWFGGNPYAKLMTYNPLLGNDLKLIPDDKIGDSVNVFLNPTEVKKMIQLARNHNVKMTSLVVLLAQLSIRDFISDDKDSLISVPINLRSEIDNEKAKKLCANFSDKFGIYMSGIEIELPAIKKICPGGEIDWKLAEYIHNEIHQRAKSSKYRWGLAKYIDPKKYIEGYISKRERETLEVSNVGIVSNCSPILLHLWFDQPPEGFSINMASTANGANLTLRSYNAAHIEKFASEFERLLRGLLRRKNSYLLFIYSVIMKTMYKKSPYNLTQQVVVNERAIQNNWICVGKCYCKAQQSSEV</sequence>
<dbReference type="GO" id="GO:0008080">
    <property type="term" value="F:N-acetyltransferase activity"/>
    <property type="evidence" value="ECO:0007669"/>
    <property type="project" value="TreeGrafter"/>
</dbReference>
<evidence type="ECO:0000313" key="2">
    <source>
        <dbReference type="Proteomes" id="UP000195871"/>
    </source>
</evidence>
<dbReference type="Proteomes" id="UP000195871">
    <property type="component" value="Unassembled WGS sequence"/>
</dbReference>